<dbReference type="EC" id="3.1.3.-" evidence="1"/>
<keyword evidence="1" id="KW-0378">Hydrolase</keyword>
<dbReference type="Gene3D" id="3.40.50.1000">
    <property type="entry name" value="HAD superfamily/HAD-like"/>
    <property type="match status" value="1"/>
</dbReference>
<dbReference type="GO" id="GO:0016791">
    <property type="term" value="F:phosphatase activity"/>
    <property type="evidence" value="ECO:0007669"/>
    <property type="project" value="TreeGrafter"/>
</dbReference>
<dbReference type="PANTHER" id="PTHR10000:SF8">
    <property type="entry name" value="HAD SUPERFAMILY HYDROLASE-LIKE, TYPE 3"/>
    <property type="match status" value="1"/>
</dbReference>
<dbReference type="AlphaFoldDB" id="A0A399E769"/>
<protein>
    <submittedName>
        <fullName evidence="1">5-amino-6-(5-phospho-D-ribitylamino)uracil phosphatase YitU</fullName>
        <ecNumber evidence="1">3.1.3.-</ecNumber>
    </submittedName>
</protein>
<dbReference type="Pfam" id="PF08282">
    <property type="entry name" value="Hydrolase_3"/>
    <property type="match status" value="1"/>
</dbReference>
<dbReference type="EMBL" id="QWKX01000013">
    <property type="protein sequence ID" value="RIH78600.1"/>
    <property type="molecule type" value="Genomic_DNA"/>
</dbReference>
<dbReference type="PROSITE" id="PS01229">
    <property type="entry name" value="COF_2"/>
    <property type="match status" value="1"/>
</dbReference>
<dbReference type="InterPro" id="IPR006379">
    <property type="entry name" value="HAD-SF_hydro_IIB"/>
</dbReference>
<dbReference type="InterPro" id="IPR023214">
    <property type="entry name" value="HAD_sf"/>
</dbReference>
<organism evidence="1 2">
    <name type="scientific">Meiothermus taiwanensis</name>
    <dbReference type="NCBI Taxonomy" id="172827"/>
    <lineage>
        <taxon>Bacteria</taxon>
        <taxon>Thermotogati</taxon>
        <taxon>Deinococcota</taxon>
        <taxon>Deinococci</taxon>
        <taxon>Thermales</taxon>
        <taxon>Thermaceae</taxon>
        <taxon>Meiothermus</taxon>
    </lineage>
</organism>
<reference evidence="1 2" key="1">
    <citation type="submission" date="2018-08" db="EMBL/GenBank/DDBJ databases">
        <title>Meiothermus cateniformans JCM 15151 genome sequencing project.</title>
        <authorList>
            <person name="Da Costa M.S."/>
            <person name="Albuquerque L."/>
            <person name="Raposo P."/>
            <person name="Froufe H.J.C."/>
            <person name="Barroso C.S."/>
            <person name="Egas C."/>
        </authorList>
    </citation>
    <scope>NUCLEOTIDE SEQUENCE [LARGE SCALE GENOMIC DNA]</scope>
    <source>
        <strain evidence="1 2">JCM 15151</strain>
    </source>
</reference>
<dbReference type="RefSeq" id="WP_027886871.1">
    <property type="nucleotide sequence ID" value="NZ_JBHSXZ010000002.1"/>
</dbReference>
<accession>A0A399E769</accession>
<dbReference type="PANTHER" id="PTHR10000">
    <property type="entry name" value="PHOSPHOSERINE PHOSPHATASE"/>
    <property type="match status" value="1"/>
</dbReference>
<dbReference type="OrthoDB" id="9810101at2"/>
<comment type="caution">
    <text evidence="1">The sequence shown here is derived from an EMBL/GenBank/DDBJ whole genome shotgun (WGS) entry which is preliminary data.</text>
</comment>
<dbReference type="GO" id="GO:0005829">
    <property type="term" value="C:cytosol"/>
    <property type="evidence" value="ECO:0007669"/>
    <property type="project" value="TreeGrafter"/>
</dbReference>
<sequence>MIKLVALDLDGTFYAGRTLGVPPSAWEAVEKGRRHGLKFAVCTGRPQGGHGLEYAKRLEPNGAHVFNDGASVCDAAGRPLEAHALPHLPELVGLARAHALPFDLMGAEGGRYYEEGLMPPELLSHVEITGVEARSARLEEIEETLVRLWFVVSDLGLWESIKPELIRLPFIDLAEYISPREVIAGVIRKGVSKATGLRWLAQYYGLSLSEIAMIGDSHNDLEAIREAGLGIAMGNAVDDIRTAARHVTGHVREDGFAEAIEYILAYNRQNQL</sequence>
<evidence type="ECO:0000313" key="2">
    <source>
        <dbReference type="Proteomes" id="UP000266089"/>
    </source>
</evidence>
<dbReference type="SUPFAM" id="SSF56784">
    <property type="entry name" value="HAD-like"/>
    <property type="match status" value="1"/>
</dbReference>
<dbReference type="GO" id="GO:0000287">
    <property type="term" value="F:magnesium ion binding"/>
    <property type="evidence" value="ECO:0007669"/>
    <property type="project" value="TreeGrafter"/>
</dbReference>
<evidence type="ECO:0000313" key="1">
    <source>
        <dbReference type="EMBL" id="RIH78600.1"/>
    </source>
</evidence>
<dbReference type="Gene3D" id="3.30.1240.10">
    <property type="match status" value="1"/>
</dbReference>
<gene>
    <name evidence="1" type="primary">yitU</name>
    <name evidence="1" type="ORF">Mcate_00778</name>
</gene>
<dbReference type="Proteomes" id="UP000266089">
    <property type="component" value="Unassembled WGS sequence"/>
</dbReference>
<name>A0A399E769_9DEIN</name>
<dbReference type="NCBIfam" id="TIGR01484">
    <property type="entry name" value="HAD-SF-IIB"/>
    <property type="match status" value="1"/>
</dbReference>
<dbReference type="InterPro" id="IPR036412">
    <property type="entry name" value="HAD-like_sf"/>
</dbReference>
<proteinExistence type="predicted"/>